<dbReference type="EMBL" id="KQ459463">
    <property type="protein sequence ID" value="KPJ00395.1"/>
    <property type="molecule type" value="Genomic_DNA"/>
</dbReference>
<evidence type="ECO:0000256" key="4">
    <source>
        <dbReference type="ARBA" id="ARBA00022771"/>
    </source>
</evidence>
<organism evidence="10 11">
    <name type="scientific">Papilio xuthus</name>
    <name type="common">Asian swallowtail butterfly</name>
    <dbReference type="NCBI Taxonomy" id="66420"/>
    <lineage>
        <taxon>Eukaryota</taxon>
        <taxon>Metazoa</taxon>
        <taxon>Ecdysozoa</taxon>
        <taxon>Arthropoda</taxon>
        <taxon>Hexapoda</taxon>
        <taxon>Insecta</taxon>
        <taxon>Pterygota</taxon>
        <taxon>Neoptera</taxon>
        <taxon>Endopterygota</taxon>
        <taxon>Lepidoptera</taxon>
        <taxon>Glossata</taxon>
        <taxon>Ditrysia</taxon>
        <taxon>Papilionoidea</taxon>
        <taxon>Papilionidae</taxon>
        <taxon>Papilioninae</taxon>
        <taxon>Papilio</taxon>
    </lineage>
</organism>
<reference evidence="10 11" key="1">
    <citation type="journal article" date="2015" name="Nat. Commun.">
        <title>Outbred genome sequencing and CRISPR/Cas9 gene editing in butterflies.</title>
        <authorList>
            <person name="Li X."/>
            <person name="Fan D."/>
            <person name="Zhang W."/>
            <person name="Liu G."/>
            <person name="Zhang L."/>
            <person name="Zhao L."/>
            <person name="Fang X."/>
            <person name="Chen L."/>
            <person name="Dong Y."/>
            <person name="Chen Y."/>
            <person name="Ding Y."/>
            <person name="Zhao R."/>
            <person name="Feng M."/>
            <person name="Zhu Y."/>
            <person name="Feng Y."/>
            <person name="Jiang X."/>
            <person name="Zhu D."/>
            <person name="Xiang H."/>
            <person name="Feng X."/>
            <person name="Li S."/>
            <person name="Wang J."/>
            <person name="Zhang G."/>
            <person name="Kronforst M.R."/>
            <person name="Wang W."/>
        </authorList>
    </citation>
    <scope>NUCLEOTIDE SEQUENCE [LARGE SCALE GENOMIC DNA]</scope>
    <source>
        <strain evidence="10">Ya'a_city_454_Px</strain>
        <tissue evidence="10">Whole body</tissue>
    </source>
</reference>
<protein>
    <submittedName>
        <fullName evidence="10">Zinc finger protein 773</fullName>
    </submittedName>
</protein>
<evidence type="ECO:0000256" key="6">
    <source>
        <dbReference type="ARBA" id="ARBA00023125"/>
    </source>
</evidence>
<evidence type="ECO:0000256" key="5">
    <source>
        <dbReference type="ARBA" id="ARBA00022833"/>
    </source>
</evidence>
<feature type="domain" description="C2H2-type" evidence="9">
    <location>
        <begin position="142"/>
        <end position="169"/>
    </location>
</feature>
<feature type="domain" description="C2H2-type" evidence="9">
    <location>
        <begin position="114"/>
        <end position="141"/>
    </location>
</feature>
<evidence type="ECO:0000256" key="8">
    <source>
        <dbReference type="PROSITE-ProRule" id="PRU00042"/>
    </source>
</evidence>
<dbReference type="InterPro" id="IPR036236">
    <property type="entry name" value="Znf_C2H2_sf"/>
</dbReference>
<sequence>MSDLHDGPIFIDVGDDEPAEIFVDFVDHTEELNSDIKTKESRKYNDVYLNVQSRRFRCPECNRYTAETQDKLHRHIKKVHRGENPFQCCMCEYSTYISTVYEEHLRVHQGIKPYKCSKCPYRSVSKKNTKKHELIHRPNNPLKCTQCDFIARHSRSLINHMRTHDMEASVAELKDDKDMECMRCGFIAQSKSAMLHHKASIHGEERKTRYQEDAFTCALCGWSSKSRPKILLHLIHHPNQYVDETIIDVRVLKKHGILN</sequence>
<dbReference type="PANTHER" id="PTHR24392:SF56">
    <property type="entry name" value="ZINC FINGER PROTEIN 510"/>
    <property type="match status" value="1"/>
</dbReference>
<accession>A0A194Q5W1</accession>
<keyword evidence="6" id="KW-0238">DNA-binding</keyword>
<evidence type="ECO:0000259" key="9">
    <source>
        <dbReference type="PROSITE" id="PS50157"/>
    </source>
</evidence>
<comment type="subcellular location">
    <subcellularLocation>
        <location evidence="1">Nucleus</location>
    </subcellularLocation>
</comment>
<evidence type="ECO:0000256" key="2">
    <source>
        <dbReference type="ARBA" id="ARBA00022723"/>
    </source>
</evidence>
<proteinExistence type="predicted"/>
<dbReference type="GO" id="GO:0003677">
    <property type="term" value="F:DNA binding"/>
    <property type="evidence" value="ECO:0007669"/>
    <property type="project" value="UniProtKB-KW"/>
</dbReference>
<gene>
    <name evidence="10" type="ORF">RR46_06985</name>
</gene>
<evidence type="ECO:0000256" key="1">
    <source>
        <dbReference type="ARBA" id="ARBA00004123"/>
    </source>
</evidence>
<evidence type="ECO:0000313" key="11">
    <source>
        <dbReference type="Proteomes" id="UP000053268"/>
    </source>
</evidence>
<dbReference type="SUPFAM" id="SSF57667">
    <property type="entry name" value="beta-beta-alpha zinc fingers"/>
    <property type="match status" value="2"/>
</dbReference>
<dbReference type="Pfam" id="PF00096">
    <property type="entry name" value="zf-C2H2"/>
    <property type="match status" value="1"/>
</dbReference>
<keyword evidence="5" id="KW-0862">Zinc</keyword>
<dbReference type="PROSITE" id="PS50157">
    <property type="entry name" value="ZINC_FINGER_C2H2_2"/>
    <property type="match status" value="3"/>
</dbReference>
<keyword evidence="4 8" id="KW-0863">Zinc-finger</keyword>
<dbReference type="GO" id="GO:0008270">
    <property type="term" value="F:zinc ion binding"/>
    <property type="evidence" value="ECO:0007669"/>
    <property type="project" value="UniProtKB-KW"/>
</dbReference>
<dbReference type="Proteomes" id="UP000053268">
    <property type="component" value="Unassembled WGS sequence"/>
</dbReference>
<dbReference type="Gene3D" id="3.30.160.60">
    <property type="entry name" value="Classic Zinc Finger"/>
    <property type="match status" value="4"/>
</dbReference>
<dbReference type="AlphaFoldDB" id="A0A194Q5W1"/>
<keyword evidence="11" id="KW-1185">Reference proteome</keyword>
<evidence type="ECO:0000256" key="3">
    <source>
        <dbReference type="ARBA" id="ARBA00022737"/>
    </source>
</evidence>
<keyword evidence="3" id="KW-0677">Repeat</keyword>
<name>A0A194Q5W1_PAPXU</name>
<dbReference type="GO" id="GO:0005634">
    <property type="term" value="C:nucleus"/>
    <property type="evidence" value="ECO:0007669"/>
    <property type="project" value="UniProtKB-SubCell"/>
</dbReference>
<feature type="domain" description="C2H2-type" evidence="9">
    <location>
        <begin position="86"/>
        <end position="113"/>
    </location>
</feature>
<evidence type="ECO:0000256" key="7">
    <source>
        <dbReference type="ARBA" id="ARBA00023242"/>
    </source>
</evidence>
<dbReference type="STRING" id="66420.A0A194Q5W1"/>
<dbReference type="InterPro" id="IPR013087">
    <property type="entry name" value="Znf_C2H2_type"/>
</dbReference>
<keyword evidence="2" id="KW-0479">Metal-binding</keyword>
<evidence type="ECO:0000313" key="10">
    <source>
        <dbReference type="EMBL" id="KPJ00395.1"/>
    </source>
</evidence>
<dbReference type="SMART" id="SM00355">
    <property type="entry name" value="ZnF_C2H2"/>
    <property type="match status" value="6"/>
</dbReference>
<keyword evidence="7" id="KW-0539">Nucleus</keyword>
<dbReference type="PANTHER" id="PTHR24392">
    <property type="entry name" value="ZINC FINGER PROTEIN"/>
    <property type="match status" value="1"/>
</dbReference>